<organism evidence="3 4">
    <name type="scientific">Molossus molossus</name>
    <name type="common">Pallas' mastiff bat</name>
    <name type="synonym">Vespertilio molossus</name>
    <dbReference type="NCBI Taxonomy" id="27622"/>
    <lineage>
        <taxon>Eukaryota</taxon>
        <taxon>Metazoa</taxon>
        <taxon>Chordata</taxon>
        <taxon>Craniata</taxon>
        <taxon>Vertebrata</taxon>
        <taxon>Euteleostomi</taxon>
        <taxon>Mammalia</taxon>
        <taxon>Eutheria</taxon>
        <taxon>Laurasiatheria</taxon>
        <taxon>Chiroptera</taxon>
        <taxon>Yangochiroptera</taxon>
        <taxon>Molossidae</taxon>
        <taxon>Molossus</taxon>
    </lineage>
</organism>
<reference evidence="3 4" key="1">
    <citation type="journal article" date="2020" name="Nature">
        <title>Six reference-quality genomes reveal evolution of bat adaptations.</title>
        <authorList>
            <person name="Jebb D."/>
            <person name="Huang Z."/>
            <person name="Pippel M."/>
            <person name="Hughes G.M."/>
            <person name="Lavrichenko K."/>
            <person name="Devanna P."/>
            <person name="Winkler S."/>
            <person name="Jermiin L.S."/>
            <person name="Skirmuntt E.C."/>
            <person name="Katzourakis A."/>
            <person name="Burkitt-Gray L."/>
            <person name="Ray D.A."/>
            <person name="Sullivan K.A.M."/>
            <person name="Roscito J.G."/>
            <person name="Kirilenko B.M."/>
            <person name="Davalos L.M."/>
            <person name="Corthals A.P."/>
            <person name="Power M.L."/>
            <person name="Jones G."/>
            <person name="Ransome R.D."/>
            <person name="Dechmann D.K.N."/>
            <person name="Locatelli A.G."/>
            <person name="Puechmaille S.J."/>
            <person name="Fedrigo O."/>
            <person name="Jarvis E.D."/>
            <person name="Hiller M."/>
            <person name="Vernes S.C."/>
            <person name="Myers E.W."/>
            <person name="Teeling E.C."/>
        </authorList>
    </citation>
    <scope>NUCLEOTIDE SEQUENCE [LARGE SCALE GENOMIC DNA]</scope>
    <source>
        <strain evidence="3">MMolMol1</strain>
        <tissue evidence="3">Muscle</tissue>
    </source>
</reference>
<keyword evidence="1" id="KW-0812">Transmembrane</keyword>
<keyword evidence="2" id="KW-0732">Signal</keyword>
<feature type="signal peptide" evidence="2">
    <location>
        <begin position="1"/>
        <end position="19"/>
    </location>
</feature>
<dbReference type="AlphaFoldDB" id="A0A7J8E345"/>
<evidence type="ECO:0000313" key="3">
    <source>
        <dbReference type="EMBL" id="KAF6429686.1"/>
    </source>
</evidence>
<evidence type="ECO:0000256" key="1">
    <source>
        <dbReference type="SAM" id="Phobius"/>
    </source>
</evidence>
<comment type="caution">
    <text evidence="3">The sequence shown here is derived from an EMBL/GenBank/DDBJ whole genome shotgun (WGS) entry which is preliminary data.</text>
</comment>
<name>A0A7J8E345_MOLMO</name>
<keyword evidence="1" id="KW-0472">Membrane</keyword>
<feature type="transmembrane region" description="Helical" evidence="1">
    <location>
        <begin position="35"/>
        <end position="54"/>
    </location>
</feature>
<dbReference type="EMBL" id="JACASF010000015">
    <property type="protein sequence ID" value="KAF6429686.1"/>
    <property type="molecule type" value="Genomic_DNA"/>
</dbReference>
<dbReference type="InParanoid" id="A0A7J8E345"/>
<feature type="transmembrane region" description="Helical" evidence="1">
    <location>
        <begin position="66"/>
        <end position="83"/>
    </location>
</feature>
<keyword evidence="4" id="KW-1185">Reference proteome</keyword>
<dbReference type="Proteomes" id="UP000550707">
    <property type="component" value="Unassembled WGS sequence"/>
</dbReference>
<evidence type="ECO:0000313" key="4">
    <source>
        <dbReference type="Proteomes" id="UP000550707"/>
    </source>
</evidence>
<proteinExistence type="predicted"/>
<gene>
    <name evidence="3" type="ORF">HJG59_009025</name>
</gene>
<sequence>MSLHMLLSFLKIMALNSSSVNLLNCTSFISSSVEVSCSFIWLFCLFVCFCFLPFWLSQWALESAKFSLWVLVFCCLWLPLLGLDEAGRTHFKHHCQILAFLVSVASPGNGSYLLAFFAWRLLVEVT</sequence>
<feature type="chain" id="PRO_5029680142" evidence="2">
    <location>
        <begin position="20"/>
        <end position="126"/>
    </location>
</feature>
<protein>
    <submittedName>
        <fullName evidence="3">Uncharacterized protein</fullName>
    </submittedName>
</protein>
<evidence type="ECO:0000256" key="2">
    <source>
        <dbReference type="SAM" id="SignalP"/>
    </source>
</evidence>
<feature type="transmembrane region" description="Helical" evidence="1">
    <location>
        <begin position="95"/>
        <end position="119"/>
    </location>
</feature>
<accession>A0A7J8E345</accession>
<keyword evidence="1" id="KW-1133">Transmembrane helix</keyword>